<dbReference type="InterPro" id="IPR010463">
    <property type="entry name" value="DUF1057"/>
</dbReference>
<dbReference type="Proteomes" id="UP001432322">
    <property type="component" value="Unassembled WGS sequence"/>
</dbReference>
<feature type="non-terminal residue" evidence="1">
    <location>
        <position position="1"/>
    </location>
</feature>
<dbReference type="SUPFAM" id="SSF53474">
    <property type="entry name" value="alpha/beta-Hydrolases"/>
    <property type="match status" value="1"/>
</dbReference>
<evidence type="ECO:0000313" key="1">
    <source>
        <dbReference type="EMBL" id="GMT22888.1"/>
    </source>
</evidence>
<keyword evidence="2" id="KW-1185">Reference proteome</keyword>
<dbReference type="PANTHER" id="PTHR47533">
    <property type="entry name" value="PROTEIN CBG21859"/>
    <property type="match status" value="1"/>
</dbReference>
<protein>
    <recommendedName>
        <fullName evidence="3">Hydrolase</fullName>
    </recommendedName>
</protein>
<dbReference type="EMBL" id="BTSY01000004">
    <property type="protein sequence ID" value="GMT22888.1"/>
    <property type="molecule type" value="Genomic_DNA"/>
</dbReference>
<evidence type="ECO:0008006" key="3">
    <source>
        <dbReference type="Google" id="ProtNLM"/>
    </source>
</evidence>
<dbReference type="Pfam" id="PF06342">
    <property type="entry name" value="DUF1057"/>
    <property type="match status" value="1"/>
</dbReference>
<dbReference type="PANTHER" id="PTHR47533:SF4">
    <property type="entry name" value="AB HYDROLASE-1 DOMAIN-CONTAINING PROTEIN"/>
    <property type="match status" value="1"/>
</dbReference>
<proteinExistence type="predicted"/>
<organism evidence="1 2">
    <name type="scientific">Pristionchus fissidentatus</name>
    <dbReference type="NCBI Taxonomy" id="1538716"/>
    <lineage>
        <taxon>Eukaryota</taxon>
        <taxon>Metazoa</taxon>
        <taxon>Ecdysozoa</taxon>
        <taxon>Nematoda</taxon>
        <taxon>Chromadorea</taxon>
        <taxon>Rhabditida</taxon>
        <taxon>Rhabditina</taxon>
        <taxon>Diplogasteromorpha</taxon>
        <taxon>Diplogasteroidea</taxon>
        <taxon>Neodiplogasteridae</taxon>
        <taxon>Pristionchus</taxon>
    </lineage>
</organism>
<dbReference type="AlphaFoldDB" id="A0AAV5VXA2"/>
<name>A0AAV5VXA2_9BILA</name>
<reference evidence="1" key="1">
    <citation type="submission" date="2023-10" db="EMBL/GenBank/DDBJ databases">
        <title>Genome assembly of Pristionchus species.</title>
        <authorList>
            <person name="Yoshida K."/>
            <person name="Sommer R.J."/>
        </authorList>
    </citation>
    <scope>NUCLEOTIDE SEQUENCE</scope>
    <source>
        <strain evidence="1">RS5133</strain>
    </source>
</reference>
<dbReference type="InterPro" id="IPR029058">
    <property type="entry name" value="AB_hydrolase_fold"/>
</dbReference>
<sequence>SRMSIDIHDFDQRTYRTRLEFTSGDRKLALDTVYQDTSPSGSNLATVVAVHGSPGSHRDFKFVTPLLEEGGLRVIGVNYPGFGLTEDSDDLLYTNEERTAFVEALIDRLSLTDRLIFLGHSRGGENALQLAVRNMDKCIGVVLLNPFGLRINKGMRPRFVVDNIRYYHETYPFLRSTMEWLLYHLYNRVVGLRVREGRHAVTAVKTLTTTGFDKNKEKVEKINQNVDMGVLLCYSGKDHLIETEISQEFADLLERSTRMVCAKSDNEDTVTTEIEQAFLFDSSRRITVEFPDDHHFTQAKRAKLIARGILAIAGCEKGINSSL</sequence>
<accession>A0AAV5VXA2</accession>
<gene>
    <name evidence="1" type="ORF">PFISCL1PPCAC_14185</name>
</gene>
<evidence type="ECO:0000313" key="2">
    <source>
        <dbReference type="Proteomes" id="UP001432322"/>
    </source>
</evidence>
<dbReference type="Gene3D" id="3.40.50.1820">
    <property type="entry name" value="alpha/beta hydrolase"/>
    <property type="match status" value="1"/>
</dbReference>
<comment type="caution">
    <text evidence="1">The sequence shown here is derived from an EMBL/GenBank/DDBJ whole genome shotgun (WGS) entry which is preliminary data.</text>
</comment>